<proteinExistence type="predicted"/>
<evidence type="ECO:0000313" key="3">
    <source>
        <dbReference type="Proteomes" id="UP000317944"/>
    </source>
</evidence>
<keyword evidence="1" id="KW-0472">Membrane</keyword>
<accession>A0A544U7D4</accession>
<feature type="transmembrane region" description="Helical" evidence="1">
    <location>
        <begin position="7"/>
        <end position="33"/>
    </location>
</feature>
<dbReference type="EMBL" id="SADV01000041">
    <property type="protein sequence ID" value="TQR26859.1"/>
    <property type="molecule type" value="Genomic_DNA"/>
</dbReference>
<dbReference type="RefSeq" id="WP_142511048.1">
    <property type="nucleotide sequence ID" value="NZ_SADV01000041.1"/>
</dbReference>
<comment type="caution">
    <text evidence="2">The sequence shown here is derived from an EMBL/GenBank/DDBJ whole genome shotgun (WGS) entry which is preliminary data.</text>
</comment>
<dbReference type="OrthoDB" id="9884845at2"/>
<keyword evidence="1" id="KW-0812">Transmembrane</keyword>
<sequence length="222" mass="25568">MSKNENLLVKVLIALAGLTIGVVVVLTIIAFQIGVDELEKPNKIAIISGLLSMFGGIAGAFGAYAVATYQLNKQIEHEKKKEELLYLEQTKKTLKKLEFLNDYAINFIAEFVKDFNKQYNEEIDFKLKSSETSMLWIVKKINSVNDGLLNEILMLDFLALNHLMNHTYNEIIVFNNLPIEQKSHNLPGLIQIMHELEKDFIDFEQYVKEQLEELENRKVIKY</sequence>
<name>A0A544U7D4_LYSSH</name>
<evidence type="ECO:0000313" key="2">
    <source>
        <dbReference type="EMBL" id="TQR26859.1"/>
    </source>
</evidence>
<evidence type="ECO:0000256" key="1">
    <source>
        <dbReference type="SAM" id="Phobius"/>
    </source>
</evidence>
<dbReference type="Proteomes" id="UP000317944">
    <property type="component" value="Unassembled WGS sequence"/>
</dbReference>
<protein>
    <submittedName>
        <fullName evidence="2">Uncharacterized protein</fullName>
    </submittedName>
</protein>
<dbReference type="AlphaFoldDB" id="A0A544U7D4"/>
<keyword evidence="1" id="KW-1133">Transmembrane helix</keyword>
<reference evidence="2 3" key="1">
    <citation type="submission" date="2018-03" db="EMBL/GenBank/DDBJ databases">
        <title>Aerobic endospore-forming bacteria genome sequencing and assembly.</title>
        <authorList>
            <person name="Cavalcante D.A."/>
            <person name="Driks A."/>
            <person name="Putonti C."/>
            <person name="De-Souza M.T."/>
        </authorList>
    </citation>
    <scope>NUCLEOTIDE SEQUENCE [LARGE SCALE GENOMIC DNA]</scope>
    <source>
        <strain evidence="2 3">SDF0037</strain>
    </source>
</reference>
<feature type="transmembrane region" description="Helical" evidence="1">
    <location>
        <begin position="45"/>
        <end position="71"/>
    </location>
</feature>
<organism evidence="2 3">
    <name type="scientific">Lysinibacillus sphaericus</name>
    <name type="common">Bacillus sphaericus</name>
    <dbReference type="NCBI Taxonomy" id="1421"/>
    <lineage>
        <taxon>Bacteria</taxon>
        <taxon>Bacillati</taxon>
        <taxon>Bacillota</taxon>
        <taxon>Bacilli</taxon>
        <taxon>Bacillales</taxon>
        <taxon>Bacillaceae</taxon>
        <taxon>Lysinibacillus</taxon>
    </lineage>
</organism>
<gene>
    <name evidence="2" type="ORF">C7Y47_24035</name>
</gene>